<dbReference type="InterPro" id="IPR036282">
    <property type="entry name" value="Glutathione-S-Trfase_C_sf"/>
</dbReference>
<dbReference type="InterPro" id="IPR004045">
    <property type="entry name" value="Glutathione_S-Trfase_N"/>
</dbReference>
<feature type="domain" description="GST N-terminal" evidence="1">
    <location>
        <begin position="9"/>
        <end position="85"/>
    </location>
</feature>
<dbReference type="RefSeq" id="WP_012110008.1">
    <property type="nucleotide sequence ID" value="NC_009719.1"/>
</dbReference>
<evidence type="ECO:0000259" key="1">
    <source>
        <dbReference type="Pfam" id="PF13417"/>
    </source>
</evidence>
<gene>
    <name evidence="2" type="ordered locus">Plav_1126</name>
</gene>
<name>A7HS64_PARL1</name>
<dbReference type="HOGENOM" id="CLU_045103_0_0_5"/>
<keyword evidence="3" id="KW-1185">Reference proteome</keyword>
<evidence type="ECO:0000313" key="3">
    <source>
        <dbReference type="Proteomes" id="UP000006377"/>
    </source>
</evidence>
<dbReference type="EMBL" id="CP000774">
    <property type="protein sequence ID" value="ABS62747.1"/>
    <property type="molecule type" value="Genomic_DNA"/>
</dbReference>
<dbReference type="InterPro" id="IPR036249">
    <property type="entry name" value="Thioredoxin-like_sf"/>
</dbReference>
<protein>
    <recommendedName>
        <fullName evidence="1">GST N-terminal domain-containing protein</fullName>
    </recommendedName>
</protein>
<organism evidence="2 3">
    <name type="scientific">Parvibaculum lavamentivorans (strain DS-1 / DSM 13023 / NCIMB 13966)</name>
    <dbReference type="NCBI Taxonomy" id="402881"/>
    <lineage>
        <taxon>Bacteria</taxon>
        <taxon>Pseudomonadati</taxon>
        <taxon>Pseudomonadota</taxon>
        <taxon>Alphaproteobacteria</taxon>
        <taxon>Hyphomicrobiales</taxon>
        <taxon>Parvibaculaceae</taxon>
        <taxon>Parvibaculum</taxon>
    </lineage>
</organism>
<reference evidence="2 3" key="1">
    <citation type="journal article" date="2011" name="Stand. Genomic Sci.">
        <title>Complete genome sequence of Parvibaculum lavamentivorans type strain (DS-1(T)).</title>
        <authorList>
            <person name="Schleheck D."/>
            <person name="Weiss M."/>
            <person name="Pitluck S."/>
            <person name="Bruce D."/>
            <person name="Land M.L."/>
            <person name="Han S."/>
            <person name="Saunders E."/>
            <person name="Tapia R."/>
            <person name="Detter C."/>
            <person name="Brettin T."/>
            <person name="Han J."/>
            <person name="Woyke T."/>
            <person name="Goodwin L."/>
            <person name="Pennacchio L."/>
            <person name="Nolan M."/>
            <person name="Cook A.M."/>
            <person name="Kjelleberg S."/>
            <person name="Thomas T."/>
        </authorList>
    </citation>
    <scope>NUCLEOTIDE SEQUENCE [LARGE SCALE GENOMIC DNA]</scope>
    <source>
        <strain evidence="3">DS-1 / DSM 13023 / NCIMB 13966</strain>
    </source>
</reference>
<dbReference type="KEGG" id="pla:Plav_1126"/>
<dbReference type="SUPFAM" id="SSF47616">
    <property type="entry name" value="GST C-terminal domain-like"/>
    <property type="match status" value="1"/>
</dbReference>
<dbReference type="Pfam" id="PF13417">
    <property type="entry name" value="GST_N_3"/>
    <property type="match status" value="1"/>
</dbReference>
<dbReference type="STRING" id="402881.Plav_1126"/>
<dbReference type="OrthoDB" id="7054557at2"/>
<sequence length="343" mass="38751">MTLTTPLILSGAPGSPYTRKMISVLRYRHIPYRFLLSGHSLPENLPKPKVALLPTFFLSEDGGPYEAAVDSTPLIRRFEKAFNGRHVVPADPVIEFIDYLLEDYADEWLTKAMFHYRWHYKADIERAAAILPRWRGITAPEDEALKMGELFAQRQISRLYVVGSNDTTAPVIESSFLRYLDALKAHLEQQPFLMGQRPGGSDFGAFGQLTQLTHFDPTPMEETLKRAPRVFAWVDIVEDLSGLEPTEDDWMKRGSIPDTIRGLLAEVGRVYVPALLANAEALIAGAEKVETEIDGKPWVQQPFPYQGKCLQWLREKHAALEPIDRKALDDVLSGTGCEKLFRN</sequence>
<dbReference type="SUPFAM" id="SSF52833">
    <property type="entry name" value="Thioredoxin-like"/>
    <property type="match status" value="1"/>
</dbReference>
<dbReference type="eggNOG" id="COG0625">
    <property type="taxonomic scope" value="Bacteria"/>
</dbReference>
<proteinExistence type="predicted"/>
<dbReference type="AlphaFoldDB" id="A7HS64"/>
<evidence type="ECO:0000313" key="2">
    <source>
        <dbReference type="EMBL" id="ABS62747.1"/>
    </source>
</evidence>
<dbReference type="Pfam" id="PF13410">
    <property type="entry name" value="GST_C_2"/>
    <property type="match status" value="1"/>
</dbReference>
<dbReference type="Proteomes" id="UP000006377">
    <property type="component" value="Chromosome"/>
</dbReference>
<accession>A7HS64</accession>